<accession>A0A1I4HFK2</accession>
<feature type="domain" description="IDEAL" evidence="1">
    <location>
        <begin position="38"/>
        <end position="74"/>
    </location>
</feature>
<dbReference type="Pfam" id="PF08858">
    <property type="entry name" value="IDEAL"/>
    <property type="match status" value="1"/>
</dbReference>
<keyword evidence="3" id="KW-1185">Reference proteome</keyword>
<dbReference type="InterPro" id="IPR027393">
    <property type="entry name" value="Virus_scaffolding_prot_C"/>
</dbReference>
<evidence type="ECO:0000313" key="2">
    <source>
        <dbReference type="EMBL" id="SFL40884.1"/>
    </source>
</evidence>
<organism evidence="2 3">
    <name type="scientific">Gracilibacillus orientalis</name>
    <dbReference type="NCBI Taxonomy" id="334253"/>
    <lineage>
        <taxon>Bacteria</taxon>
        <taxon>Bacillati</taxon>
        <taxon>Bacillota</taxon>
        <taxon>Bacilli</taxon>
        <taxon>Bacillales</taxon>
        <taxon>Bacillaceae</taxon>
        <taxon>Gracilibacillus</taxon>
    </lineage>
</organism>
<dbReference type="AlphaFoldDB" id="A0A1I4HFK2"/>
<evidence type="ECO:0000259" key="1">
    <source>
        <dbReference type="SMART" id="SM00914"/>
    </source>
</evidence>
<dbReference type="EMBL" id="FOTR01000001">
    <property type="protein sequence ID" value="SFL40884.1"/>
    <property type="molecule type" value="Genomic_DNA"/>
</dbReference>
<name>A0A1I4HFK2_9BACI</name>
<protein>
    <submittedName>
        <fullName evidence="2">IDEAL domain-containing protein</fullName>
    </submittedName>
</protein>
<dbReference type="Gene3D" id="4.10.810.10">
    <property type="entry name" value="Virus Scaffolding Protein, Chain A"/>
    <property type="match status" value="1"/>
</dbReference>
<gene>
    <name evidence="2" type="ORF">SAMN04487943_101404</name>
</gene>
<reference evidence="3" key="1">
    <citation type="submission" date="2016-10" db="EMBL/GenBank/DDBJ databases">
        <authorList>
            <person name="Varghese N."/>
            <person name="Submissions S."/>
        </authorList>
    </citation>
    <scope>NUCLEOTIDE SEQUENCE [LARGE SCALE GENOMIC DNA]</scope>
    <source>
        <strain evidence="3">CGMCC 1.4250</strain>
    </source>
</reference>
<dbReference type="RefSeq" id="WP_091480421.1">
    <property type="nucleotide sequence ID" value="NZ_FOTR01000001.1"/>
</dbReference>
<evidence type="ECO:0000313" key="3">
    <source>
        <dbReference type="Proteomes" id="UP000198565"/>
    </source>
</evidence>
<dbReference type="InterPro" id="IPR014957">
    <property type="entry name" value="IDEAL_dom"/>
</dbReference>
<dbReference type="Proteomes" id="UP000198565">
    <property type="component" value="Unassembled WGS sequence"/>
</dbReference>
<proteinExistence type="predicted"/>
<dbReference type="OrthoDB" id="2691639at2"/>
<dbReference type="SMART" id="SM00914">
    <property type="entry name" value="IDEAL"/>
    <property type="match status" value="1"/>
</dbReference>
<sequence length="81" mass="9659">MKKHKVSYKLKVFNMNQKSVLKAKREIPYEIRLASQLVLDDLCFTWNKARLEEEINQSIDDNNKEAFNALSKTYNSYIWES</sequence>